<feature type="transmembrane region" description="Helical" evidence="1">
    <location>
        <begin position="84"/>
        <end position="108"/>
    </location>
</feature>
<dbReference type="AlphaFoldDB" id="A0A815W4S2"/>
<evidence type="ECO:0000256" key="1">
    <source>
        <dbReference type="SAM" id="Phobius"/>
    </source>
</evidence>
<comment type="caution">
    <text evidence="2">The sequence shown here is derived from an EMBL/GenBank/DDBJ whole genome shotgun (WGS) entry which is preliminary data.</text>
</comment>
<sequence>MEGELSKVFLLATYAKPIIEKVNICNAKTKMGNSIVSTVSKYLTHVVNVMLDTGKLLRDITVMVDEKLHIGVHKLEHLLTINNAIMLINLIIIFIMMFCIIMCCIFHYCEWPTPEADVDQEPPAYSIESATMDDGYEV</sequence>
<organism evidence="2 3">
    <name type="scientific">Adineta ricciae</name>
    <name type="common">Rotifer</name>
    <dbReference type="NCBI Taxonomy" id="249248"/>
    <lineage>
        <taxon>Eukaryota</taxon>
        <taxon>Metazoa</taxon>
        <taxon>Spiralia</taxon>
        <taxon>Gnathifera</taxon>
        <taxon>Rotifera</taxon>
        <taxon>Eurotatoria</taxon>
        <taxon>Bdelloidea</taxon>
        <taxon>Adinetida</taxon>
        <taxon>Adinetidae</taxon>
        <taxon>Adineta</taxon>
    </lineage>
</organism>
<keyword evidence="1" id="KW-0812">Transmembrane</keyword>
<protein>
    <submittedName>
        <fullName evidence="2">Uncharacterized protein</fullName>
    </submittedName>
</protein>
<keyword evidence="1" id="KW-0472">Membrane</keyword>
<reference evidence="2" key="1">
    <citation type="submission" date="2021-02" db="EMBL/GenBank/DDBJ databases">
        <authorList>
            <person name="Nowell W R."/>
        </authorList>
    </citation>
    <scope>NUCLEOTIDE SEQUENCE</scope>
</reference>
<dbReference type="EMBL" id="CAJNOJ010001022">
    <property type="protein sequence ID" value="CAF1539046.1"/>
    <property type="molecule type" value="Genomic_DNA"/>
</dbReference>
<evidence type="ECO:0000313" key="3">
    <source>
        <dbReference type="Proteomes" id="UP000663852"/>
    </source>
</evidence>
<gene>
    <name evidence="2" type="ORF">EDS130_LOCUS45175</name>
</gene>
<accession>A0A815W4S2</accession>
<dbReference type="Proteomes" id="UP000663852">
    <property type="component" value="Unassembled WGS sequence"/>
</dbReference>
<evidence type="ECO:0000313" key="2">
    <source>
        <dbReference type="EMBL" id="CAF1539046.1"/>
    </source>
</evidence>
<keyword evidence="1" id="KW-1133">Transmembrane helix</keyword>
<proteinExistence type="predicted"/>
<name>A0A815W4S2_ADIRI</name>